<dbReference type="AlphaFoldDB" id="A0A4V2UXD7"/>
<dbReference type="SUPFAM" id="SSF161098">
    <property type="entry name" value="MetI-like"/>
    <property type="match status" value="1"/>
</dbReference>
<evidence type="ECO:0000313" key="9">
    <source>
        <dbReference type="EMBL" id="TCT03108.1"/>
    </source>
</evidence>
<dbReference type="InterPro" id="IPR035906">
    <property type="entry name" value="MetI-like_sf"/>
</dbReference>
<dbReference type="OrthoDB" id="8138334at2"/>
<dbReference type="Proteomes" id="UP000295525">
    <property type="component" value="Unassembled WGS sequence"/>
</dbReference>
<evidence type="ECO:0000256" key="3">
    <source>
        <dbReference type="ARBA" id="ARBA00022475"/>
    </source>
</evidence>
<dbReference type="Gene3D" id="1.10.3720.10">
    <property type="entry name" value="MetI-like"/>
    <property type="match status" value="1"/>
</dbReference>
<evidence type="ECO:0000256" key="2">
    <source>
        <dbReference type="ARBA" id="ARBA00022448"/>
    </source>
</evidence>
<feature type="transmembrane region" description="Helical" evidence="7">
    <location>
        <begin position="114"/>
        <end position="140"/>
    </location>
</feature>
<feature type="transmembrane region" description="Helical" evidence="7">
    <location>
        <begin position="74"/>
        <end position="94"/>
    </location>
</feature>
<proteinExistence type="inferred from homology"/>
<keyword evidence="4 7" id="KW-0812">Transmembrane</keyword>
<dbReference type="Pfam" id="PF00528">
    <property type="entry name" value="BPD_transp_1"/>
    <property type="match status" value="1"/>
</dbReference>
<keyword evidence="6 7" id="KW-0472">Membrane</keyword>
<keyword evidence="5 7" id="KW-1133">Transmembrane helix</keyword>
<organism evidence="9 10">
    <name type="scientific">Paralcaligenes ureilyticus</name>
    <dbReference type="NCBI Taxonomy" id="627131"/>
    <lineage>
        <taxon>Bacteria</taxon>
        <taxon>Pseudomonadati</taxon>
        <taxon>Pseudomonadota</taxon>
        <taxon>Betaproteobacteria</taxon>
        <taxon>Burkholderiales</taxon>
        <taxon>Alcaligenaceae</taxon>
        <taxon>Paralcaligenes</taxon>
    </lineage>
</organism>
<name>A0A4V2UXD7_9BURK</name>
<dbReference type="EMBL" id="SMAJ01000016">
    <property type="protein sequence ID" value="TCT03108.1"/>
    <property type="molecule type" value="Genomic_DNA"/>
</dbReference>
<feature type="domain" description="ABC transmembrane type-1" evidence="8">
    <location>
        <begin position="66"/>
        <end position="246"/>
    </location>
</feature>
<evidence type="ECO:0000259" key="8">
    <source>
        <dbReference type="PROSITE" id="PS50928"/>
    </source>
</evidence>
<dbReference type="PANTHER" id="PTHR30151">
    <property type="entry name" value="ALKANE SULFONATE ABC TRANSPORTER-RELATED, MEMBRANE SUBUNIT"/>
    <property type="match status" value="1"/>
</dbReference>
<feature type="transmembrane region" description="Helical" evidence="7">
    <location>
        <begin position="200"/>
        <end position="221"/>
    </location>
</feature>
<evidence type="ECO:0000313" key="10">
    <source>
        <dbReference type="Proteomes" id="UP000295525"/>
    </source>
</evidence>
<keyword evidence="3" id="KW-1003">Cell membrane</keyword>
<accession>A0A4V2UXD7</accession>
<dbReference type="InterPro" id="IPR000515">
    <property type="entry name" value="MetI-like"/>
</dbReference>
<dbReference type="PANTHER" id="PTHR30151:SF0">
    <property type="entry name" value="ABC TRANSPORTER PERMEASE PROTEIN MJ0413-RELATED"/>
    <property type="match status" value="1"/>
</dbReference>
<feature type="transmembrane region" description="Helical" evidence="7">
    <location>
        <begin position="43"/>
        <end position="62"/>
    </location>
</feature>
<evidence type="ECO:0000256" key="1">
    <source>
        <dbReference type="ARBA" id="ARBA00004651"/>
    </source>
</evidence>
<dbReference type="GO" id="GO:0055085">
    <property type="term" value="P:transmembrane transport"/>
    <property type="evidence" value="ECO:0007669"/>
    <property type="project" value="InterPro"/>
</dbReference>
<feature type="transmembrane region" description="Helical" evidence="7">
    <location>
        <begin position="12"/>
        <end position="31"/>
    </location>
</feature>
<dbReference type="GO" id="GO:0005886">
    <property type="term" value="C:plasma membrane"/>
    <property type="evidence" value="ECO:0007669"/>
    <property type="project" value="UniProtKB-SubCell"/>
</dbReference>
<dbReference type="PROSITE" id="PS50928">
    <property type="entry name" value="ABC_TM1"/>
    <property type="match status" value="1"/>
</dbReference>
<sequence>MGERLTKAQTIGFSITGMLFFFGIWVFAAWVKLAPREFLPFPWDVVGEGLKLLIIPFSGLTLQDHLAASIGRFMSGFFLAAAVGVPLGLLMGWYRWLDNIMTPLFDGLRFIAPIAWVPFAALWFGAGIGGPTLIIFAGAFPPCLINAYRGSLFVEQTFIEAAQVYGASGIRIVYEVLLPASLPSIIAGLRVGAGAGWQSLIGAELIAANSGIGLMMVRAQAALDTPIVMVGMIATGIFGVLIDFGLGGIEGWLNRNRGR</sequence>
<dbReference type="CDD" id="cd06261">
    <property type="entry name" value="TM_PBP2"/>
    <property type="match status" value="1"/>
</dbReference>
<comment type="similarity">
    <text evidence="7">Belongs to the binding-protein-dependent transport system permease family.</text>
</comment>
<comment type="subcellular location">
    <subcellularLocation>
        <location evidence="1 7">Cell membrane</location>
        <topology evidence="1 7">Multi-pass membrane protein</topology>
    </subcellularLocation>
</comment>
<evidence type="ECO:0000256" key="5">
    <source>
        <dbReference type="ARBA" id="ARBA00022989"/>
    </source>
</evidence>
<gene>
    <name evidence="9" type="ORF">EDC26_11675</name>
</gene>
<evidence type="ECO:0000256" key="4">
    <source>
        <dbReference type="ARBA" id="ARBA00022692"/>
    </source>
</evidence>
<keyword evidence="2 7" id="KW-0813">Transport</keyword>
<evidence type="ECO:0000256" key="6">
    <source>
        <dbReference type="ARBA" id="ARBA00023136"/>
    </source>
</evidence>
<evidence type="ECO:0000256" key="7">
    <source>
        <dbReference type="RuleBase" id="RU363032"/>
    </source>
</evidence>
<dbReference type="RefSeq" id="WP_132584705.1">
    <property type="nucleotide sequence ID" value="NZ_SMAJ01000016.1"/>
</dbReference>
<keyword evidence="10" id="KW-1185">Reference proteome</keyword>
<feature type="transmembrane region" description="Helical" evidence="7">
    <location>
        <begin position="227"/>
        <end position="249"/>
    </location>
</feature>
<comment type="caution">
    <text evidence="9">The sequence shown here is derived from an EMBL/GenBank/DDBJ whole genome shotgun (WGS) entry which is preliminary data.</text>
</comment>
<protein>
    <submittedName>
        <fullName evidence="9">NitT/TauT family transport system permease protein</fullName>
    </submittedName>
</protein>
<reference evidence="9 10" key="1">
    <citation type="submission" date="2019-03" db="EMBL/GenBank/DDBJ databases">
        <title>Genomic Encyclopedia of Type Strains, Phase IV (KMG-IV): sequencing the most valuable type-strain genomes for metagenomic binning, comparative biology and taxonomic classification.</title>
        <authorList>
            <person name="Goeker M."/>
        </authorList>
    </citation>
    <scope>NUCLEOTIDE SEQUENCE [LARGE SCALE GENOMIC DNA]</scope>
    <source>
        <strain evidence="9 10">DSM 24591</strain>
    </source>
</reference>